<comment type="subcellular location">
    <subcellularLocation>
        <location evidence="1">Nucleus inner membrane</location>
        <topology evidence="1">Multi-pass membrane protein</topology>
    </subcellularLocation>
</comment>
<evidence type="ECO:0000256" key="5">
    <source>
        <dbReference type="ARBA" id="ARBA00023242"/>
    </source>
</evidence>
<feature type="transmembrane region" description="Helical" evidence="7">
    <location>
        <begin position="326"/>
        <end position="346"/>
    </location>
</feature>
<keyword evidence="2 7" id="KW-0812">Transmembrane</keyword>
<keyword evidence="3 7" id="KW-1133">Transmembrane helix</keyword>
<evidence type="ECO:0000256" key="6">
    <source>
        <dbReference type="SAM" id="MobiDB-lite"/>
    </source>
</evidence>
<feature type="compositionally biased region" description="Basic and acidic residues" evidence="6">
    <location>
        <begin position="498"/>
        <end position="512"/>
    </location>
</feature>
<proteinExistence type="predicted"/>
<dbReference type="AlphaFoldDB" id="A0A127ZBS0"/>
<evidence type="ECO:0000256" key="4">
    <source>
        <dbReference type="ARBA" id="ARBA00023136"/>
    </source>
</evidence>
<feature type="transmembrane region" description="Helical" evidence="7">
    <location>
        <begin position="287"/>
        <end position="306"/>
    </location>
</feature>
<evidence type="ECO:0000256" key="3">
    <source>
        <dbReference type="ARBA" id="ARBA00022989"/>
    </source>
</evidence>
<keyword evidence="4 7" id="KW-0472">Membrane</keyword>
<name>A0A127ZBS0_9BASI</name>
<dbReference type="OrthoDB" id="5966927at2759"/>
<dbReference type="GO" id="GO:0005637">
    <property type="term" value="C:nuclear inner membrane"/>
    <property type="evidence" value="ECO:0007669"/>
    <property type="project" value="UniProtKB-SubCell"/>
</dbReference>
<dbReference type="InterPro" id="IPR042321">
    <property type="entry name" value="Ima1"/>
</dbReference>
<gene>
    <name evidence="9" type="ORF">SPSC_02054</name>
</gene>
<sequence length="650" mass="71656">MWNLLPWTGRGASGYPQRECFYCCTTSIILPPYKYQGASDNDVATAHQLPNVATSSSTTTISTGIPTNWYCSSCHCQNVAEQDGTPVEQYTRPMWDEAWNRDRNQLMRHTRPQAPKQAKVSIASSPDHRTNVAQTGTTGKAPFKFCHTCQTNQVLTLNMLADYLPSEDDPEYQQKLQLLPEYEASIASRYPPVCSDCAPRVEERITERDQFARSWSLGKWLDLKKKASSSRLVDRVDRPLSSLATQPEQTVLSAVAAPTSRSTLGTSIKDVLHNIVSPDNGSIAAKLIFVLVNISVWAAYLATALWPHSMITTVQEAADHTRSKPISLLTAEFALVTLVLLPHLLLKSGRMDPLKRSIERARARQLRVEVRGLNSWGTIQSIILALRFIALLAAFLVAFAPNDSSQILEWIESTTGNRRLELLQLAAMSLLVSEVGLTTVAACQVRVRPPTPLQLVSRPITANGGQLKRSNQGSDALLTSLSLDDQAARPSFAFKQGHGHDEPILSHAEESDLIPRVERDADGDAAMEDAATYVSRRASYQSDDDWEDGSTRIPAPPASTWSHNWSGNGVSKRPDFSSTSASRSGIADMGPSKRSSTYTDFQLGPQRFWEPQNPTGLEDVFGRAVSLDDAPERNDSNEGSSKWSKWVGFS</sequence>
<keyword evidence="5" id="KW-0539">Nucleus</keyword>
<dbReference type="GO" id="GO:0044732">
    <property type="term" value="C:mitotic spindle pole body"/>
    <property type="evidence" value="ECO:0007669"/>
    <property type="project" value="TreeGrafter"/>
</dbReference>
<evidence type="ECO:0000259" key="8">
    <source>
        <dbReference type="Pfam" id="PF09779"/>
    </source>
</evidence>
<organism evidence="9">
    <name type="scientific">Sporisorium scitamineum</name>
    <dbReference type="NCBI Taxonomy" id="49012"/>
    <lineage>
        <taxon>Eukaryota</taxon>
        <taxon>Fungi</taxon>
        <taxon>Dikarya</taxon>
        <taxon>Basidiomycota</taxon>
        <taxon>Ustilaginomycotina</taxon>
        <taxon>Ustilaginomycetes</taxon>
        <taxon>Ustilaginales</taxon>
        <taxon>Ustilaginaceae</taxon>
        <taxon>Sporisorium</taxon>
    </lineage>
</organism>
<evidence type="ECO:0000256" key="2">
    <source>
        <dbReference type="ARBA" id="ARBA00022692"/>
    </source>
</evidence>
<dbReference type="EMBL" id="LK056662">
    <property type="protein sequence ID" value="CDU23425.1"/>
    <property type="molecule type" value="Genomic_DNA"/>
</dbReference>
<dbReference type="GO" id="GO:0071765">
    <property type="term" value="P:nuclear inner membrane organization"/>
    <property type="evidence" value="ECO:0007669"/>
    <property type="project" value="InterPro"/>
</dbReference>
<dbReference type="PANTHER" id="PTHR28538:SF1">
    <property type="entry name" value="INTEGRAL INNER NUCLEAR MEMBRANE PROTEIN IMA1"/>
    <property type="match status" value="1"/>
</dbReference>
<dbReference type="GO" id="GO:0034992">
    <property type="term" value="C:microtubule organizing center attachment site"/>
    <property type="evidence" value="ECO:0007669"/>
    <property type="project" value="TreeGrafter"/>
</dbReference>
<feature type="transmembrane region" description="Helical" evidence="7">
    <location>
        <begin position="381"/>
        <end position="402"/>
    </location>
</feature>
<protein>
    <recommendedName>
        <fullName evidence="8">Ima1 N-terminal domain-containing protein</fullName>
    </recommendedName>
</protein>
<dbReference type="InterPro" id="IPR018617">
    <property type="entry name" value="Ima1_N"/>
</dbReference>
<feature type="domain" description="Ima1 N-terminal" evidence="8">
    <location>
        <begin position="62"/>
        <end position="201"/>
    </location>
</feature>
<evidence type="ECO:0000256" key="1">
    <source>
        <dbReference type="ARBA" id="ARBA00004473"/>
    </source>
</evidence>
<evidence type="ECO:0000313" key="9">
    <source>
        <dbReference type="EMBL" id="CDU23425.1"/>
    </source>
</evidence>
<dbReference type="GO" id="GO:0034506">
    <property type="term" value="C:chromosome, centromeric core domain"/>
    <property type="evidence" value="ECO:0007669"/>
    <property type="project" value="TreeGrafter"/>
</dbReference>
<dbReference type="Pfam" id="PF09779">
    <property type="entry name" value="Ima1_N"/>
    <property type="match status" value="1"/>
</dbReference>
<accession>A0A127ZBS0</accession>
<feature type="region of interest" description="Disordered" evidence="6">
    <location>
        <begin position="536"/>
        <end position="650"/>
    </location>
</feature>
<feature type="compositionally biased region" description="Polar residues" evidence="6">
    <location>
        <begin position="559"/>
        <end position="569"/>
    </location>
</feature>
<feature type="region of interest" description="Disordered" evidence="6">
    <location>
        <begin position="493"/>
        <end position="512"/>
    </location>
</feature>
<dbReference type="PANTHER" id="PTHR28538">
    <property type="entry name" value="INTEGRAL INNER NUCLEAR MEMBRANE PROTEIN IMA1"/>
    <property type="match status" value="1"/>
</dbReference>
<reference evidence="9" key="1">
    <citation type="submission" date="2014-06" db="EMBL/GenBank/DDBJ databases">
        <authorList>
            <person name="Ju J."/>
            <person name="Zhang J."/>
        </authorList>
    </citation>
    <scope>NUCLEOTIDE SEQUENCE</scope>
    <source>
        <strain evidence="9">SscI8</strain>
    </source>
</reference>
<evidence type="ECO:0000256" key="7">
    <source>
        <dbReference type="SAM" id="Phobius"/>
    </source>
</evidence>